<evidence type="ECO:0000256" key="1">
    <source>
        <dbReference type="ARBA" id="ARBA00004496"/>
    </source>
</evidence>
<dbReference type="Proteomes" id="UP000006764">
    <property type="component" value="Chromosome"/>
</dbReference>
<organism evidence="14 15">
    <name type="scientific">Isoalcanivorax pacificus W11-5</name>
    <dbReference type="NCBI Taxonomy" id="391936"/>
    <lineage>
        <taxon>Bacteria</taxon>
        <taxon>Pseudomonadati</taxon>
        <taxon>Pseudomonadota</taxon>
        <taxon>Gammaproteobacteria</taxon>
        <taxon>Oceanospirillales</taxon>
        <taxon>Alcanivoracaceae</taxon>
        <taxon>Isoalcanivorax</taxon>
    </lineage>
</organism>
<dbReference type="Pfam" id="PF00589">
    <property type="entry name" value="Phage_integrase"/>
    <property type="match status" value="1"/>
</dbReference>
<comment type="function">
    <text evidence="11">Site-specific tyrosine recombinase, which acts by catalyzing the cutting and rejoining of the recombining DNA molecules. The XerC-XerD complex is essential to convert dimers of the bacterial chromosome into monomers to permit their segregation at cell division. It also contributes to the segregational stability of plasmids.</text>
</comment>
<dbReference type="NCBIfam" id="NF001399">
    <property type="entry name" value="PRK00283.1"/>
    <property type="match status" value="1"/>
</dbReference>
<keyword evidence="15" id="KW-1185">Reference proteome</keyword>
<comment type="subcellular location">
    <subcellularLocation>
        <location evidence="1 11">Cytoplasm</location>
    </subcellularLocation>
</comment>
<keyword evidence="10 11" id="KW-0131">Cell cycle</keyword>
<evidence type="ECO:0000259" key="12">
    <source>
        <dbReference type="PROSITE" id="PS51898"/>
    </source>
</evidence>
<dbReference type="NCBIfam" id="TIGR02224">
    <property type="entry name" value="recomb_XerC"/>
    <property type="match status" value="1"/>
</dbReference>
<dbReference type="Gene3D" id="1.10.150.130">
    <property type="match status" value="1"/>
</dbReference>
<feature type="active site" evidence="11">
    <location>
        <position position="244"/>
    </location>
</feature>
<feature type="domain" description="Core-binding (CB)" evidence="13">
    <location>
        <begin position="2"/>
        <end position="88"/>
    </location>
</feature>
<evidence type="ECO:0000313" key="14">
    <source>
        <dbReference type="EMBL" id="AJD46666.1"/>
    </source>
</evidence>
<dbReference type="Gene3D" id="1.10.443.10">
    <property type="entry name" value="Intergrase catalytic core"/>
    <property type="match status" value="1"/>
</dbReference>
<comment type="similarity">
    <text evidence="2 11">Belongs to the 'phage' integrase family. XerC subfamily.</text>
</comment>
<keyword evidence="7 11" id="KW-0229">DNA integration</keyword>
<evidence type="ECO:0000256" key="7">
    <source>
        <dbReference type="ARBA" id="ARBA00022908"/>
    </source>
</evidence>
<keyword evidence="9 11" id="KW-0233">DNA recombination</keyword>
<dbReference type="InterPro" id="IPR044068">
    <property type="entry name" value="CB"/>
</dbReference>
<evidence type="ECO:0000256" key="5">
    <source>
        <dbReference type="ARBA" id="ARBA00022618"/>
    </source>
</evidence>
<dbReference type="EMBL" id="CP004387">
    <property type="protein sequence ID" value="AJD46666.1"/>
    <property type="molecule type" value="Genomic_DNA"/>
</dbReference>
<dbReference type="STRING" id="391936.S7S_01210"/>
<dbReference type="PANTHER" id="PTHR30349:SF81">
    <property type="entry name" value="TYROSINE RECOMBINASE XERC"/>
    <property type="match status" value="1"/>
</dbReference>
<dbReference type="GO" id="GO:0006313">
    <property type="term" value="P:DNA transposition"/>
    <property type="evidence" value="ECO:0007669"/>
    <property type="project" value="UniProtKB-UniRule"/>
</dbReference>
<dbReference type="PROSITE" id="PS51898">
    <property type="entry name" value="TYR_RECOMBINASE"/>
    <property type="match status" value="1"/>
</dbReference>
<evidence type="ECO:0000256" key="9">
    <source>
        <dbReference type="ARBA" id="ARBA00023172"/>
    </source>
</evidence>
<dbReference type="InterPro" id="IPR013762">
    <property type="entry name" value="Integrase-like_cat_sf"/>
</dbReference>
<feature type="active site" evidence="11">
    <location>
        <position position="270"/>
    </location>
</feature>
<dbReference type="InterPro" id="IPR023009">
    <property type="entry name" value="Tyrosine_recombinase_XerC/XerD"/>
</dbReference>
<dbReference type="GO" id="GO:0051301">
    <property type="term" value="P:cell division"/>
    <property type="evidence" value="ECO:0007669"/>
    <property type="project" value="UniProtKB-UniRule"/>
</dbReference>
<dbReference type="AlphaFoldDB" id="A0A0B4XHW8"/>
<dbReference type="InterPro" id="IPR002104">
    <property type="entry name" value="Integrase_catalytic"/>
</dbReference>
<dbReference type="InterPro" id="IPR010998">
    <property type="entry name" value="Integrase_recombinase_N"/>
</dbReference>
<evidence type="ECO:0000256" key="8">
    <source>
        <dbReference type="ARBA" id="ARBA00023125"/>
    </source>
</evidence>
<proteinExistence type="inferred from homology"/>
<dbReference type="HAMAP" id="MF_01808">
    <property type="entry name" value="Recomb_XerC_XerD"/>
    <property type="match status" value="1"/>
</dbReference>
<dbReference type="GO" id="GO:0007059">
    <property type="term" value="P:chromosome segregation"/>
    <property type="evidence" value="ECO:0007669"/>
    <property type="project" value="UniProtKB-UniRule"/>
</dbReference>
<dbReference type="InterPro" id="IPR004107">
    <property type="entry name" value="Integrase_SAM-like_N"/>
</dbReference>
<feature type="active site" evidence="11">
    <location>
        <position position="150"/>
    </location>
</feature>
<dbReference type="GO" id="GO:0003677">
    <property type="term" value="F:DNA binding"/>
    <property type="evidence" value="ECO:0007669"/>
    <property type="project" value="UniProtKB-UniRule"/>
</dbReference>
<feature type="active site" evidence="11">
    <location>
        <position position="247"/>
    </location>
</feature>
<dbReference type="InterPro" id="IPR050090">
    <property type="entry name" value="Tyrosine_recombinase_XerCD"/>
</dbReference>
<dbReference type="Pfam" id="PF02899">
    <property type="entry name" value="Phage_int_SAM_1"/>
    <property type="match status" value="1"/>
</dbReference>
<keyword evidence="6 11" id="KW-0159">Chromosome partition</keyword>
<keyword evidence="5 11" id="KW-0132">Cell division</keyword>
<evidence type="ECO:0000259" key="13">
    <source>
        <dbReference type="PROSITE" id="PS51900"/>
    </source>
</evidence>
<dbReference type="OrthoDB" id="9801717at2"/>
<evidence type="ECO:0000256" key="3">
    <source>
        <dbReference type="ARBA" id="ARBA00015804"/>
    </source>
</evidence>
<protein>
    <recommendedName>
        <fullName evidence="3 11">Tyrosine recombinase XerC</fullName>
    </recommendedName>
</protein>
<dbReference type="KEGG" id="apac:S7S_01210"/>
<evidence type="ECO:0000256" key="4">
    <source>
        <dbReference type="ARBA" id="ARBA00022490"/>
    </source>
</evidence>
<feature type="domain" description="Tyr recombinase" evidence="12">
    <location>
        <begin position="109"/>
        <end position="292"/>
    </location>
</feature>
<reference evidence="14 15" key="1">
    <citation type="journal article" date="2012" name="J. Bacteriol.">
        <title>Genome sequence of an alkane-degrading bacterium, Alcanivorax pacificus type strain W11-5, isolated from deep sea sediment.</title>
        <authorList>
            <person name="Lai Q."/>
            <person name="Shao Z."/>
        </authorList>
    </citation>
    <scope>NUCLEOTIDE SEQUENCE [LARGE SCALE GENOMIC DNA]</scope>
    <source>
        <strain evidence="14 15">W11-5</strain>
    </source>
</reference>
<keyword evidence="8 11" id="KW-0238">DNA-binding</keyword>
<dbReference type="GO" id="GO:0005737">
    <property type="term" value="C:cytoplasm"/>
    <property type="evidence" value="ECO:0007669"/>
    <property type="project" value="UniProtKB-SubCell"/>
</dbReference>
<dbReference type="InterPro" id="IPR011931">
    <property type="entry name" value="Recomb_XerC"/>
</dbReference>
<dbReference type="SUPFAM" id="SSF56349">
    <property type="entry name" value="DNA breaking-rejoining enzymes"/>
    <property type="match status" value="1"/>
</dbReference>
<evidence type="ECO:0000256" key="10">
    <source>
        <dbReference type="ARBA" id="ARBA00023306"/>
    </source>
</evidence>
<dbReference type="PROSITE" id="PS51900">
    <property type="entry name" value="CB"/>
    <property type="match status" value="1"/>
</dbReference>
<evidence type="ECO:0000256" key="2">
    <source>
        <dbReference type="ARBA" id="ARBA00006657"/>
    </source>
</evidence>
<comment type="subunit">
    <text evidence="11">Forms a cyclic heterotetrameric complex composed of two molecules of XerC and two molecules of XerD.</text>
</comment>
<sequence>MSNFTEQTARYLHHLRTVRQLSAHTLDNYGRDLRTVTALLEARGLPDWPAVTPQDIRMAVAALHRRGLGGKSLQRLLSSVRGLYSHLLQEGLARDNPALGISAPKSPRRLPHTLDPDAVNHLLDHPRDGNDPLQLRDRAMMELFYSSGLRLAELLSLDIDTIDQQDASLVVTGKGNRTRHLPVGAPALAALREWLKVRPLLASDGAEKALFVSQRGQRLGARSVQQRLAKQAREAGLDQHLHPHMLRHSFATHLLESSSDLRAVQELLGHANLSTTQIYTHLDFQHLARVYDGAHPRARKKDRKSGE</sequence>
<accession>A0A0B4XHW8</accession>
<dbReference type="PANTHER" id="PTHR30349">
    <property type="entry name" value="PHAGE INTEGRASE-RELATED"/>
    <property type="match status" value="1"/>
</dbReference>
<dbReference type="InterPro" id="IPR011010">
    <property type="entry name" value="DNA_brk_join_enz"/>
</dbReference>
<evidence type="ECO:0000256" key="6">
    <source>
        <dbReference type="ARBA" id="ARBA00022829"/>
    </source>
</evidence>
<name>A0A0B4XHW8_9GAMM</name>
<feature type="active site" evidence="11">
    <location>
        <position position="174"/>
    </location>
</feature>
<dbReference type="RefSeq" id="WP_008736178.1">
    <property type="nucleotide sequence ID" value="NZ_CP004387.1"/>
</dbReference>
<dbReference type="GO" id="GO:0009037">
    <property type="term" value="F:tyrosine-based site-specific recombinase activity"/>
    <property type="evidence" value="ECO:0007669"/>
    <property type="project" value="UniProtKB-UniRule"/>
</dbReference>
<evidence type="ECO:0000256" key="11">
    <source>
        <dbReference type="HAMAP-Rule" id="MF_01808"/>
    </source>
</evidence>
<gene>
    <name evidence="11" type="primary">xerC</name>
    <name evidence="14" type="ORF">S7S_01210</name>
</gene>
<feature type="active site" description="O-(3'-phospho-DNA)-tyrosine intermediate" evidence="11">
    <location>
        <position position="279"/>
    </location>
</feature>
<dbReference type="CDD" id="cd00798">
    <property type="entry name" value="INT_XerDC_C"/>
    <property type="match status" value="1"/>
</dbReference>
<evidence type="ECO:0000313" key="15">
    <source>
        <dbReference type="Proteomes" id="UP000006764"/>
    </source>
</evidence>
<keyword evidence="4 11" id="KW-0963">Cytoplasm</keyword>
<dbReference type="HOGENOM" id="CLU_027562_9_0_6"/>